<proteinExistence type="predicted"/>
<dbReference type="Proteomes" id="UP001219525">
    <property type="component" value="Unassembled WGS sequence"/>
</dbReference>
<reference evidence="1" key="1">
    <citation type="submission" date="2023-03" db="EMBL/GenBank/DDBJ databases">
        <title>Massive genome expansion in bonnet fungi (Mycena s.s.) driven by repeated elements and novel gene families across ecological guilds.</title>
        <authorList>
            <consortium name="Lawrence Berkeley National Laboratory"/>
            <person name="Harder C.B."/>
            <person name="Miyauchi S."/>
            <person name="Viragh M."/>
            <person name="Kuo A."/>
            <person name="Thoen E."/>
            <person name="Andreopoulos B."/>
            <person name="Lu D."/>
            <person name="Skrede I."/>
            <person name="Drula E."/>
            <person name="Henrissat B."/>
            <person name="Morin E."/>
            <person name="Kohler A."/>
            <person name="Barry K."/>
            <person name="LaButti K."/>
            <person name="Morin E."/>
            <person name="Salamov A."/>
            <person name="Lipzen A."/>
            <person name="Mereny Z."/>
            <person name="Hegedus B."/>
            <person name="Baldrian P."/>
            <person name="Stursova M."/>
            <person name="Weitz H."/>
            <person name="Taylor A."/>
            <person name="Grigoriev I.V."/>
            <person name="Nagy L.G."/>
            <person name="Martin F."/>
            <person name="Kauserud H."/>
        </authorList>
    </citation>
    <scope>NUCLEOTIDE SEQUENCE</scope>
    <source>
        <strain evidence="1">9144</strain>
    </source>
</reference>
<comment type="caution">
    <text evidence="1">The sequence shown here is derived from an EMBL/GenBank/DDBJ whole genome shotgun (WGS) entry which is preliminary data.</text>
</comment>
<keyword evidence="2" id="KW-1185">Reference proteome</keyword>
<accession>A0AAD6VXD3</accession>
<gene>
    <name evidence="1" type="ORF">GGX14DRAFT_388763</name>
</gene>
<evidence type="ECO:0000313" key="1">
    <source>
        <dbReference type="EMBL" id="KAJ7221624.1"/>
    </source>
</evidence>
<dbReference type="AlphaFoldDB" id="A0AAD6VXD3"/>
<evidence type="ECO:0000313" key="2">
    <source>
        <dbReference type="Proteomes" id="UP001219525"/>
    </source>
</evidence>
<organism evidence="1 2">
    <name type="scientific">Mycena pura</name>
    <dbReference type="NCBI Taxonomy" id="153505"/>
    <lineage>
        <taxon>Eukaryota</taxon>
        <taxon>Fungi</taxon>
        <taxon>Dikarya</taxon>
        <taxon>Basidiomycota</taxon>
        <taxon>Agaricomycotina</taxon>
        <taxon>Agaricomycetes</taxon>
        <taxon>Agaricomycetidae</taxon>
        <taxon>Agaricales</taxon>
        <taxon>Marasmiineae</taxon>
        <taxon>Mycenaceae</taxon>
        <taxon>Mycena</taxon>
    </lineage>
</organism>
<sequence>MFLTRVVNKCGNERVGDEMRRESATHRPGRSRCVASWASVQWERWEAVRAGQQAGSAYSCVGTWRTDLVCIHVGIRVWDDLASTAIRVTREMSIELLRGLHAQHDLAELHLHGAAAADVACVSTVRSSVSIMRHSASDCTRAREDVSSWARERENMGGKNKRSASSAPLMGVFQAPGSRAHSQISRDLKQLEADIQMR</sequence>
<dbReference type="EMBL" id="JARJCW010000008">
    <property type="protein sequence ID" value="KAJ7221624.1"/>
    <property type="molecule type" value="Genomic_DNA"/>
</dbReference>
<protein>
    <submittedName>
        <fullName evidence="1">Uncharacterized protein</fullName>
    </submittedName>
</protein>
<name>A0AAD6VXD3_9AGAR</name>